<dbReference type="GeneID" id="65097939"/>
<organism evidence="4 5">
    <name type="scientific">Methanospirillum purgamenti</name>
    <dbReference type="NCBI Taxonomy" id="2834276"/>
    <lineage>
        <taxon>Archaea</taxon>
        <taxon>Methanobacteriati</taxon>
        <taxon>Methanobacteriota</taxon>
        <taxon>Stenosarchaea group</taxon>
        <taxon>Methanomicrobia</taxon>
        <taxon>Methanomicrobiales</taxon>
        <taxon>Methanospirillaceae</taxon>
        <taxon>Methanospirillum</taxon>
    </lineage>
</organism>
<protein>
    <recommendedName>
        <fullName evidence="3">Antitoxin</fullName>
    </recommendedName>
</protein>
<dbReference type="SUPFAM" id="SSF141694">
    <property type="entry name" value="AF2212/PG0164-like"/>
    <property type="match status" value="1"/>
</dbReference>
<dbReference type="Pfam" id="PF01954">
    <property type="entry name" value="AF2212-like"/>
    <property type="match status" value="1"/>
</dbReference>
<keyword evidence="5" id="KW-1185">Reference proteome</keyword>
<dbReference type="AlphaFoldDB" id="A0A8E7AZ42"/>
<reference evidence="4 5" key="1">
    <citation type="submission" date="2021-05" db="EMBL/GenBank/DDBJ databases">
        <title>A novel Methanospirillum isolate from a pyrite-forming mixed culture.</title>
        <authorList>
            <person name="Bunk B."/>
            <person name="Sproer C."/>
            <person name="Spring S."/>
            <person name="Pester M."/>
        </authorList>
    </citation>
    <scope>NUCLEOTIDE SEQUENCE [LARGE SCALE GENOMIC DNA]</scope>
    <source>
        <strain evidence="4 5">J.3.6.1-F.2.7.3</strain>
    </source>
</reference>
<proteinExistence type="inferred from homology"/>
<comment type="function">
    <text evidence="3">Antitoxin component of a type II toxin-antitoxin (TA) system.</text>
</comment>
<evidence type="ECO:0000313" key="4">
    <source>
        <dbReference type="EMBL" id="QVV88073.1"/>
    </source>
</evidence>
<dbReference type="KEGG" id="mrtj:KHC33_12105"/>
<evidence type="ECO:0000313" key="5">
    <source>
        <dbReference type="Proteomes" id="UP000680656"/>
    </source>
</evidence>
<evidence type="ECO:0000256" key="2">
    <source>
        <dbReference type="ARBA" id="ARBA00022649"/>
    </source>
</evidence>
<accession>A0A8E7AZ42</accession>
<sequence length="80" mass="9134">MIIETSVSAVYDGKVLIPDQPIELKAGKKYHLIIEDIPPDESQIEDISKNSHSCETAIMSERVLAREWLTSEEDEAWDYL</sequence>
<dbReference type="RefSeq" id="WP_214418890.1">
    <property type="nucleotide sequence ID" value="NZ_CP075546.1"/>
</dbReference>
<dbReference type="EMBL" id="CP075546">
    <property type="protein sequence ID" value="QVV88073.1"/>
    <property type="molecule type" value="Genomic_DNA"/>
</dbReference>
<dbReference type="Proteomes" id="UP000680656">
    <property type="component" value="Chromosome"/>
</dbReference>
<keyword evidence="2 3" id="KW-1277">Toxin-antitoxin system</keyword>
<evidence type="ECO:0000256" key="3">
    <source>
        <dbReference type="RuleBase" id="RU368051"/>
    </source>
</evidence>
<gene>
    <name evidence="4" type="ORF">KHC33_12105</name>
</gene>
<name>A0A8E7AZ42_9EURY</name>
<comment type="similarity">
    <text evidence="1 3">Belongs to the UPF0165 family.</text>
</comment>
<evidence type="ECO:0000256" key="1">
    <source>
        <dbReference type="ARBA" id="ARBA00006615"/>
    </source>
</evidence>
<dbReference type="InterPro" id="IPR008203">
    <property type="entry name" value="AF2212-like"/>
</dbReference>